<gene>
    <name evidence="3" type="primary">LOC108084104</name>
</gene>
<name>A0A6P4J400_DROKI</name>
<evidence type="ECO:0000256" key="1">
    <source>
        <dbReference type="SAM" id="MobiDB-lite"/>
    </source>
</evidence>
<sequence length="103" mass="11691">MSNPEMVPLPNPEGLPMDDQANQRKNSMVKRFFKNFSVGRLFARKKTSNSAGNPMEQVPSAANEPNDMDMHEMQVLHDNQTRPINRDEPQPYPVQEPEPLTAS</sequence>
<proteinExistence type="predicted"/>
<dbReference type="RefSeq" id="XP_017035620.1">
    <property type="nucleotide sequence ID" value="XM_017180131.3"/>
</dbReference>
<evidence type="ECO:0000313" key="2">
    <source>
        <dbReference type="Proteomes" id="UP001652661"/>
    </source>
</evidence>
<feature type="region of interest" description="Disordered" evidence="1">
    <location>
        <begin position="44"/>
        <end position="103"/>
    </location>
</feature>
<feature type="region of interest" description="Disordered" evidence="1">
    <location>
        <begin position="1"/>
        <end position="27"/>
    </location>
</feature>
<evidence type="ECO:0000313" key="3">
    <source>
        <dbReference type="RefSeq" id="XP_017035620.1"/>
    </source>
</evidence>
<dbReference type="Proteomes" id="UP001652661">
    <property type="component" value="Chromosome 3R"/>
</dbReference>
<accession>A0A6P4J400</accession>
<reference evidence="3" key="1">
    <citation type="submission" date="2025-08" db="UniProtKB">
        <authorList>
            <consortium name="RefSeq"/>
        </authorList>
    </citation>
    <scope>IDENTIFICATION</scope>
    <source>
        <strain evidence="3">14028-0561.14</strain>
        <tissue evidence="3">Whole fly</tissue>
    </source>
</reference>
<protein>
    <submittedName>
        <fullName evidence="3">Uncharacterized protein</fullName>
    </submittedName>
</protein>
<organism evidence="2 3">
    <name type="scientific">Drosophila kikkawai</name>
    <name type="common">Fruit fly</name>
    <dbReference type="NCBI Taxonomy" id="30033"/>
    <lineage>
        <taxon>Eukaryota</taxon>
        <taxon>Metazoa</taxon>
        <taxon>Ecdysozoa</taxon>
        <taxon>Arthropoda</taxon>
        <taxon>Hexapoda</taxon>
        <taxon>Insecta</taxon>
        <taxon>Pterygota</taxon>
        <taxon>Neoptera</taxon>
        <taxon>Endopterygota</taxon>
        <taxon>Diptera</taxon>
        <taxon>Brachycera</taxon>
        <taxon>Muscomorpha</taxon>
        <taxon>Ephydroidea</taxon>
        <taxon>Drosophilidae</taxon>
        <taxon>Drosophila</taxon>
        <taxon>Sophophora</taxon>
    </lineage>
</organism>
<dbReference type="GeneID" id="108084104"/>
<dbReference type="AlphaFoldDB" id="A0A6P4J400"/>
<keyword evidence="2" id="KW-1185">Reference proteome</keyword>